<evidence type="ECO:0008006" key="4">
    <source>
        <dbReference type="Google" id="ProtNLM"/>
    </source>
</evidence>
<protein>
    <recommendedName>
        <fullName evidence="4">Right handed beta helix domain-containing protein</fullName>
    </recommendedName>
</protein>
<organism evidence="2 3">
    <name type="scientific">Gonium pectorale</name>
    <name type="common">Green alga</name>
    <dbReference type="NCBI Taxonomy" id="33097"/>
    <lineage>
        <taxon>Eukaryota</taxon>
        <taxon>Viridiplantae</taxon>
        <taxon>Chlorophyta</taxon>
        <taxon>core chlorophytes</taxon>
        <taxon>Chlorophyceae</taxon>
        <taxon>CS clade</taxon>
        <taxon>Chlamydomonadales</taxon>
        <taxon>Volvocaceae</taxon>
        <taxon>Gonium</taxon>
    </lineage>
</organism>
<dbReference type="EMBL" id="LSYV01000032">
    <property type="protein sequence ID" value="KXZ48003.1"/>
    <property type="molecule type" value="Genomic_DNA"/>
</dbReference>
<comment type="caution">
    <text evidence="2">The sequence shown here is derived from an EMBL/GenBank/DDBJ whole genome shotgun (WGS) entry which is preliminary data.</text>
</comment>
<dbReference type="Proteomes" id="UP000075714">
    <property type="component" value="Unassembled WGS sequence"/>
</dbReference>
<dbReference type="OrthoDB" id="10692192at2759"/>
<proteinExistence type="predicted"/>
<dbReference type="AlphaFoldDB" id="A0A150GE03"/>
<keyword evidence="3" id="KW-1185">Reference proteome</keyword>
<dbReference type="PANTHER" id="PTHR11319:SF35">
    <property type="entry name" value="OUTER MEMBRANE PROTEIN PMPC-RELATED"/>
    <property type="match status" value="1"/>
</dbReference>
<evidence type="ECO:0000256" key="1">
    <source>
        <dbReference type="SAM" id="SignalP"/>
    </source>
</evidence>
<feature type="chain" id="PRO_5007562022" description="Right handed beta helix domain-containing protein" evidence="1">
    <location>
        <begin position="21"/>
        <end position="880"/>
    </location>
</feature>
<keyword evidence="1" id="KW-0732">Signal</keyword>
<evidence type="ECO:0000313" key="2">
    <source>
        <dbReference type="EMBL" id="KXZ48003.1"/>
    </source>
</evidence>
<accession>A0A150GE03</accession>
<reference evidence="3" key="1">
    <citation type="journal article" date="2016" name="Nat. Commun.">
        <title>The Gonium pectorale genome demonstrates co-option of cell cycle regulation during the evolution of multicellularity.</title>
        <authorList>
            <person name="Hanschen E.R."/>
            <person name="Marriage T.N."/>
            <person name="Ferris P.J."/>
            <person name="Hamaji T."/>
            <person name="Toyoda A."/>
            <person name="Fujiyama A."/>
            <person name="Neme R."/>
            <person name="Noguchi H."/>
            <person name="Minakuchi Y."/>
            <person name="Suzuki M."/>
            <person name="Kawai-Toyooka H."/>
            <person name="Smith D.R."/>
            <person name="Sparks H."/>
            <person name="Anderson J."/>
            <person name="Bakaric R."/>
            <person name="Luria V."/>
            <person name="Karger A."/>
            <person name="Kirschner M.W."/>
            <person name="Durand P.M."/>
            <person name="Michod R.E."/>
            <person name="Nozaki H."/>
            <person name="Olson B.J."/>
        </authorList>
    </citation>
    <scope>NUCLEOTIDE SEQUENCE [LARGE SCALE GENOMIC DNA]</scope>
    <source>
        <strain evidence="3">NIES-2863</strain>
    </source>
</reference>
<dbReference type="PANTHER" id="PTHR11319">
    <property type="entry name" value="G PROTEIN-COUPLED RECEPTOR-RELATED"/>
    <property type="match status" value="1"/>
</dbReference>
<evidence type="ECO:0000313" key="3">
    <source>
        <dbReference type="Proteomes" id="UP000075714"/>
    </source>
</evidence>
<feature type="signal peptide" evidence="1">
    <location>
        <begin position="1"/>
        <end position="20"/>
    </location>
</feature>
<sequence length="880" mass="83899">MKLFAVLLLLVLLRAPAGRCDSLAELAALSAADLDPAAGSSAQSLPVARRSLQEATGAAQSLLRVLTTSSCEEGPSLSAAPAGEASHTCRVVLQATTTAATTTASTTVLGRAAIECWMGSVDPSTADPASLLPGAKVAVRLGKRLAAAMAAASDAVASGVTWNKTLGAAAPSGPTGGYEDGDWGVDLLAVPHLLLADSVVSGLPLSRLAPLLQCLGCGRVTVRNLTLADLSAPADATAAPADAVDTRPYGAARFTGLSGAELSGVSCSGVRGGRAWACLLLQAQAGGANIRISHSAFTDNAAVLPAASANATAAGAVAAYPPPPPVDPASAGLYDAALLRHSSGVSAEGLGALPYCGAVERGFGAVLITAAAAVGAPAPASTTNLLLDSSTLQGNAGSCGAGLALVDVGFGGGAALRAAVLDVTLLDSFVQRNVATGSGGGLFAHASASLGSMTVSSGALSLNRATSGGGGGAYLAADGAVGATAVLNSTEISGNRAFGDGGGLLLLARSAGVGPISISSASLLSGNTAQYGSGGALYVLANASDVAGLAVSDGAVVASNLAGESGGGAFLASQGAGVGAIRVEGGSRVSNNTAGIALVAANRTADAVDGRAGGGGFYVRSAAAIDGLTVDGATLSTNVATAGSGGAACLVAGGAVGTVAAVSFCTVSSNAASAGDGGAIYVRALTDAALAAAAAADPTAPPPSLNVNVSDGASISRNRAVAGGGGFLAAVVGGSGSTSVIVEGRSIVSTNVAARGGAFYVSAHNISMSVRDGSALQVNQATCTNATGCAVAAAAAADGASVAAGGGAHLAARGALRLLQVVDASILSGNRAAGLGGGVYATAPLVELIAVDGGSYVADNSAGIHGGGIYARLTPHYSSL</sequence>
<gene>
    <name evidence="2" type="ORF">GPECTOR_31g367</name>
</gene>
<name>A0A150GE03_GONPE</name>